<name>A0A6G1EB90_9ORYZ</name>
<dbReference type="EMBL" id="SPHZ02000004">
    <property type="protein sequence ID" value="KAF0922050.1"/>
    <property type="molecule type" value="Genomic_DNA"/>
</dbReference>
<proteinExistence type="predicted"/>
<keyword evidence="2" id="KW-0805">Transcription regulation</keyword>
<keyword evidence="4" id="KW-0804">Transcription</keyword>
<evidence type="ECO:0000256" key="4">
    <source>
        <dbReference type="ARBA" id="ARBA00023163"/>
    </source>
</evidence>
<evidence type="ECO:0000256" key="6">
    <source>
        <dbReference type="SAM" id="MobiDB-lite"/>
    </source>
</evidence>
<comment type="caution">
    <text evidence="8">The sequence shown here is derived from an EMBL/GenBank/DDBJ whole genome shotgun (WGS) entry which is preliminary data.</text>
</comment>
<dbReference type="Proteomes" id="UP000479710">
    <property type="component" value="Unassembled WGS sequence"/>
</dbReference>
<evidence type="ECO:0000256" key="2">
    <source>
        <dbReference type="ARBA" id="ARBA00023015"/>
    </source>
</evidence>
<dbReference type="InterPro" id="IPR003657">
    <property type="entry name" value="WRKY_dom"/>
</dbReference>
<dbReference type="SMART" id="SM00774">
    <property type="entry name" value="WRKY"/>
    <property type="match status" value="1"/>
</dbReference>
<evidence type="ECO:0000313" key="9">
    <source>
        <dbReference type="Proteomes" id="UP000479710"/>
    </source>
</evidence>
<dbReference type="PANTHER" id="PTHR31282">
    <property type="entry name" value="WRKY TRANSCRIPTION FACTOR 21-RELATED"/>
    <property type="match status" value="1"/>
</dbReference>
<evidence type="ECO:0000259" key="7">
    <source>
        <dbReference type="PROSITE" id="PS50811"/>
    </source>
</evidence>
<dbReference type="PROSITE" id="PS50811">
    <property type="entry name" value="WRKY"/>
    <property type="match status" value="1"/>
</dbReference>
<evidence type="ECO:0000256" key="3">
    <source>
        <dbReference type="ARBA" id="ARBA00023125"/>
    </source>
</evidence>
<sequence>MQAQSRLATSSSGSDITFGAAHPTEEHEAVVRELTRGHELTARLQAEALRALRGQGQAEATATFILGEVSRAFTVCLQIMASASPAAAARAPASSSPRPETPTDSAVSLGAPPPPQRAREDNVPRKRILTPSPLDDGYQWRKYGQKRINNTNFPRSYYRCSYHRERKCPAQKHVQQHNGDDVRPLYDVVYTHEHACQAAPAELPDATNGSGGAAAAAAPVYFPGETSSLRRLGAQVDRTQLVDDRAAMEERERQVLVSSLACVLQGRERYDDPDESCGVGAVHAPAAAPVAASSELPGPDAGEGLDVMDYDVTDALFWGPFGTDSNSYGTPDVDTLF</sequence>
<feature type="compositionally biased region" description="Polar residues" evidence="6">
    <location>
        <begin position="1"/>
        <end position="15"/>
    </location>
</feature>
<feature type="region of interest" description="Disordered" evidence="6">
    <location>
        <begin position="89"/>
        <end position="131"/>
    </location>
</feature>
<organism evidence="8 9">
    <name type="scientific">Oryza meyeriana var. granulata</name>
    <dbReference type="NCBI Taxonomy" id="110450"/>
    <lineage>
        <taxon>Eukaryota</taxon>
        <taxon>Viridiplantae</taxon>
        <taxon>Streptophyta</taxon>
        <taxon>Embryophyta</taxon>
        <taxon>Tracheophyta</taxon>
        <taxon>Spermatophyta</taxon>
        <taxon>Magnoliopsida</taxon>
        <taxon>Liliopsida</taxon>
        <taxon>Poales</taxon>
        <taxon>Poaceae</taxon>
        <taxon>BOP clade</taxon>
        <taxon>Oryzoideae</taxon>
        <taxon>Oryzeae</taxon>
        <taxon>Oryzinae</taxon>
        <taxon>Oryza</taxon>
        <taxon>Oryza meyeriana</taxon>
    </lineage>
</organism>
<feature type="region of interest" description="Disordered" evidence="6">
    <location>
        <begin position="1"/>
        <end position="25"/>
    </location>
</feature>
<comment type="subcellular location">
    <subcellularLocation>
        <location evidence="1">Nucleus</location>
    </subcellularLocation>
</comment>
<dbReference type="GO" id="GO:0043565">
    <property type="term" value="F:sequence-specific DNA binding"/>
    <property type="evidence" value="ECO:0007669"/>
    <property type="project" value="InterPro"/>
</dbReference>
<keyword evidence="3" id="KW-0238">DNA-binding</keyword>
<feature type="domain" description="WRKY" evidence="7">
    <location>
        <begin position="134"/>
        <end position="197"/>
    </location>
</feature>
<feature type="compositionally biased region" description="Low complexity" evidence="6">
    <location>
        <begin position="89"/>
        <end position="98"/>
    </location>
</feature>
<dbReference type="SUPFAM" id="SSF118290">
    <property type="entry name" value="WRKY DNA-binding domain"/>
    <property type="match status" value="1"/>
</dbReference>
<dbReference type="AlphaFoldDB" id="A0A6G1EB90"/>
<dbReference type="GO" id="GO:0005634">
    <property type="term" value="C:nucleus"/>
    <property type="evidence" value="ECO:0007669"/>
    <property type="project" value="UniProtKB-SubCell"/>
</dbReference>
<dbReference type="InterPro" id="IPR036576">
    <property type="entry name" value="WRKY_dom_sf"/>
</dbReference>
<gene>
    <name evidence="8" type="ORF">E2562_024002</name>
</gene>
<evidence type="ECO:0000256" key="1">
    <source>
        <dbReference type="ARBA" id="ARBA00004123"/>
    </source>
</evidence>
<reference evidence="8 9" key="1">
    <citation type="submission" date="2019-11" db="EMBL/GenBank/DDBJ databases">
        <title>Whole genome sequence of Oryza granulata.</title>
        <authorList>
            <person name="Li W."/>
        </authorList>
    </citation>
    <scope>NUCLEOTIDE SEQUENCE [LARGE SCALE GENOMIC DNA]</scope>
    <source>
        <strain evidence="9">cv. Menghai</strain>
        <tissue evidence="8">Leaf</tissue>
    </source>
</reference>
<evidence type="ECO:0000256" key="5">
    <source>
        <dbReference type="ARBA" id="ARBA00023242"/>
    </source>
</evidence>
<keyword evidence="5" id="KW-0539">Nucleus</keyword>
<dbReference type="Pfam" id="PF03106">
    <property type="entry name" value="WRKY"/>
    <property type="match status" value="1"/>
</dbReference>
<evidence type="ECO:0000313" key="8">
    <source>
        <dbReference type="EMBL" id="KAF0922050.1"/>
    </source>
</evidence>
<dbReference type="OrthoDB" id="690635at2759"/>
<dbReference type="GO" id="GO:0003700">
    <property type="term" value="F:DNA-binding transcription factor activity"/>
    <property type="evidence" value="ECO:0007669"/>
    <property type="project" value="InterPro"/>
</dbReference>
<protein>
    <recommendedName>
        <fullName evidence="7">WRKY domain-containing protein</fullName>
    </recommendedName>
</protein>
<dbReference type="Gene3D" id="2.20.25.80">
    <property type="entry name" value="WRKY domain"/>
    <property type="match status" value="1"/>
</dbReference>
<keyword evidence="9" id="KW-1185">Reference proteome</keyword>
<accession>A0A6G1EB90</accession>
<dbReference type="InterPro" id="IPR044810">
    <property type="entry name" value="WRKY_plant"/>
</dbReference>